<name>A0ACD5XAI6_AVESA</name>
<dbReference type="EnsemblPlants" id="AVESA.00010b.r2.4DG0763910.1">
    <property type="protein sequence ID" value="AVESA.00010b.r2.4DG0763910.1.CDS"/>
    <property type="gene ID" value="AVESA.00010b.r2.4DG0763910"/>
</dbReference>
<evidence type="ECO:0000313" key="2">
    <source>
        <dbReference type="Proteomes" id="UP001732700"/>
    </source>
</evidence>
<reference evidence="1" key="1">
    <citation type="submission" date="2021-05" db="EMBL/GenBank/DDBJ databases">
        <authorList>
            <person name="Scholz U."/>
            <person name="Mascher M."/>
            <person name="Fiebig A."/>
        </authorList>
    </citation>
    <scope>NUCLEOTIDE SEQUENCE [LARGE SCALE GENOMIC DNA]</scope>
</reference>
<organism evidence="1 2">
    <name type="scientific">Avena sativa</name>
    <name type="common">Oat</name>
    <dbReference type="NCBI Taxonomy" id="4498"/>
    <lineage>
        <taxon>Eukaryota</taxon>
        <taxon>Viridiplantae</taxon>
        <taxon>Streptophyta</taxon>
        <taxon>Embryophyta</taxon>
        <taxon>Tracheophyta</taxon>
        <taxon>Spermatophyta</taxon>
        <taxon>Magnoliopsida</taxon>
        <taxon>Liliopsida</taxon>
        <taxon>Poales</taxon>
        <taxon>Poaceae</taxon>
        <taxon>BOP clade</taxon>
        <taxon>Pooideae</taxon>
        <taxon>Poodae</taxon>
        <taxon>Poeae</taxon>
        <taxon>Poeae Chloroplast Group 1 (Aveneae type)</taxon>
        <taxon>Aveninae</taxon>
        <taxon>Avena</taxon>
    </lineage>
</organism>
<dbReference type="Proteomes" id="UP001732700">
    <property type="component" value="Chromosome 4D"/>
</dbReference>
<accession>A0ACD5XAI6</accession>
<keyword evidence="2" id="KW-1185">Reference proteome</keyword>
<sequence length="1092" mass="120461">MASPPMSSCIPIYLLILLSALPASSPSPTNGNGTDRDHAALLAFKSQLADPLRILANNWTAGTSFCHWVGVSCSLRRQRVTSLSLPGMPLAGPVAPHVGNLSFLSVLTLDNTNLTGSIPDELGKLHRLTYLSLWGNSLSNAIPSTLGNLTRLELLDLSFNQLSGQIPLEMLMRTSNLRKITLASNDISGQIPPTLFNNTPSLLFIYFGNNSLSGSIPHDIASLPILQDLVLEHNQLSGLVPQAIFNMSNLQVMAFASNRLTGTFQSNQSFRLPMLQYLSLSVNKFAGQFPSGLASCQYLQVLSLNNNSFVDVVPMWLAKLPHLQTLFLGPNNLIGSIPAFLSNLTSLIELELSFGNMEGEIPPELGHMQELSYLYLAGNQFVGKIPASLGNLSKMSYLDLEQNQLSGPVPKILGQSTALYHLDISWNNLVGNLDFMSDLSKCRQLQELFLQGNYFTGLLPSSVGNLTSQLVYLVVGYNMLTGGLPLAILNLSNLEVLHLPNNLLTGPIPESICMLENLVWLALQGNAMLGPIPTQMGMLRSLQRLSLQSNTFSGSIPNSFGNLSFLEKIDLSHNQLSLAIPMSLFHLEKVIQLDLSHNYINGPIPADVSGLRKIYHMDLSFNLLTGSIPQTLGQLNMLAYLNLSYNYFEGSTLGPLENLKSLASLDLSFNNLSGTIPMFFANFTYLTTLNLSFNRLEGQIPRGGVFSNLRLQSLVGNAGLCGAPELQFPPCLDRSQSSNRHLLQFLLPTLTLAFGAIAIYLYLWFGKKLKKRDDKSSGDPSNVIDHHLLSYHELDHATNHFSEDNIIGSGSFGKVYKGQLRSGLVVAIKVIDMQLEQAIRSFDTECQILRMARHRNLIKIVNTCSNLDFRALVLPYMQNGSLDMLLHQSQSTSCLGFLERLGIMLDVSMAMDYLHHEHYELILHCDLKPSNVLFDEEMTTHVADFGIARLLLNDNSMISATMLGTIGYMAPEYGSLGKASRRSDMFSYGIMILEVFTGRRPTNAMFNAHLTLREWVHQAFPEELGLVVDSRILHDNSLSMDEECLASVFELGLICSSENADERMTMHDVVMKLKKIKVEHTKRTSTTSHSSA</sequence>
<evidence type="ECO:0000313" key="1">
    <source>
        <dbReference type="EnsemblPlants" id="AVESA.00010b.r2.4DG0763910.1.CDS"/>
    </source>
</evidence>
<protein>
    <submittedName>
        <fullName evidence="1">Uncharacterized protein</fullName>
    </submittedName>
</protein>
<reference evidence="1" key="2">
    <citation type="submission" date="2025-09" db="UniProtKB">
        <authorList>
            <consortium name="EnsemblPlants"/>
        </authorList>
    </citation>
    <scope>IDENTIFICATION</scope>
</reference>
<proteinExistence type="predicted"/>